<evidence type="ECO:0000313" key="12">
    <source>
        <dbReference type="EMBL" id="EEG78836.1"/>
    </source>
</evidence>
<dbReference type="Pfam" id="PF02769">
    <property type="entry name" value="AIRS_C"/>
    <property type="match status" value="1"/>
</dbReference>
<dbReference type="Gene3D" id="3.90.650.10">
    <property type="entry name" value="PurM-like C-terminal domain"/>
    <property type="match status" value="1"/>
</dbReference>
<dbReference type="InterPro" id="IPR036676">
    <property type="entry name" value="PurM-like_C_sf"/>
</dbReference>
<reference evidence="12 13" key="1">
    <citation type="submission" date="2009-02" db="EMBL/GenBank/DDBJ databases">
        <title>Sequencing of the draft genome and assembly of Dethiobacter alkaliphilus AHT 1.</title>
        <authorList>
            <consortium name="US DOE Joint Genome Institute (JGI-PGF)"/>
            <person name="Lucas S."/>
            <person name="Copeland A."/>
            <person name="Lapidus A."/>
            <person name="Glavina del Rio T."/>
            <person name="Dalin E."/>
            <person name="Tice H."/>
            <person name="Bruce D."/>
            <person name="Goodwin L."/>
            <person name="Pitluck S."/>
            <person name="Larimer F."/>
            <person name="Land M.L."/>
            <person name="Hauser L."/>
            <person name="Muyzer G."/>
        </authorList>
    </citation>
    <scope>NUCLEOTIDE SEQUENCE [LARGE SCALE GENOMIC DNA]</scope>
    <source>
        <strain evidence="12 13">AHT 1</strain>
    </source>
</reference>
<dbReference type="OrthoDB" id="9772934at2"/>
<dbReference type="PIRSF" id="PIRSF036407">
    <property type="entry name" value="Selenphspht_syn"/>
    <property type="match status" value="1"/>
</dbReference>
<protein>
    <recommendedName>
        <fullName evidence="9">Selenide, water dikinase</fullName>
        <ecNumber evidence="9">2.7.9.3</ecNumber>
    </recommendedName>
    <alternativeName>
        <fullName evidence="9">Selenium donor protein</fullName>
    </alternativeName>
    <alternativeName>
        <fullName evidence="9">Selenophosphate synthase</fullName>
    </alternativeName>
</protein>
<dbReference type="NCBIfam" id="TIGR00476">
    <property type="entry name" value="selD"/>
    <property type="match status" value="1"/>
</dbReference>
<sequence length="328" mass="33794">MPPGALAQVLCKLPEMKDDNLLVGCDSFADAGVYRVRDDLALVQTLDFFTPVVDDPYAYGQIAAANALSDVYAMGAKPLTVMNIVCFPSRSLGPEVLAEILKGGADKVLEAGALIVGGHSVEDNEPKYGLSVTGTVHPDKLITNSAAKDGDVLVLTKPLGSGLILTAAKAEMAAAGDLLAVEKAMKTLNKDAAEVMAEVGVHAATDITGFGLLGHARELALASGVALEISFGRVPLFSGALRAAGMGLVPAGAYANREYVAEGLANPEAVEERAMDVLCDPQTSGGLLIAVSEEKEKELLAALKGRNVEAASIGRVLNGKAGTITLTP</sequence>
<evidence type="ECO:0000256" key="2">
    <source>
        <dbReference type="ARBA" id="ARBA00022679"/>
    </source>
</evidence>
<dbReference type="GO" id="GO:0004756">
    <property type="term" value="F:selenide, water dikinase activity"/>
    <property type="evidence" value="ECO:0007669"/>
    <property type="project" value="UniProtKB-UniRule"/>
</dbReference>
<dbReference type="GO" id="GO:0000287">
    <property type="term" value="F:magnesium ion binding"/>
    <property type="evidence" value="ECO:0007669"/>
    <property type="project" value="UniProtKB-UniRule"/>
</dbReference>
<dbReference type="InterPro" id="IPR023061">
    <property type="entry name" value="SelD_I"/>
</dbReference>
<evidence type="ECO:0000256" key="5">
    <source>
        <dbReference type="ARBA" id="ARBA00022777"/>
    </source>
</evidence>
<dbReference type="EMBL" id="ACJM01000001">
    <property type="protein sequence ID" value="EEG78836.1"/>
    <property type="molecule type" value="Genomic_DNA"/>
</dbReference>
<dbReference type="SUPFAM" id="SSF56042">
    <property type="entry name" value="PurM C-terminal domain-like"/>
    <property type="match status" value="1"/>
</dbReference>
<keyword evidence="3 9" id="KW-0479">Metal-binding</keyword>
<dbReference type="AlphaFoldDB" id="C0GCA1"/>
<dbReference type="InterPro" id="IPR004536">
    <property type="entry name" value="SPS/SelD"/>
</dbReference>
<gene>
    <name evidence="9" type="primary">selD</name>
    <name evidence="12" type="ORF">DealDRAFT_0110</name>
</gene>
<dbReference type="InterPro" id="IPR036921">
    <property type="entry name" value="PurM-like_N_sf"/>
</dbReference>
<comment type="catalytic activity">
    <reaction evidence="9">
        <text>hydrogenselenide + ATP + H2O = selenophosphate + AMP + phosphate + 2 H(+)</text>
        <dbReference type="Rhea" id="RHEA:18737"/>
        <dbReference type="ChEBI" id="CHEBI:15377"/>
        <dbReference type="ChEBI" id="CHEBI:15378"/>
        <dbReference type="ChEBI" id="CHEBI:16144"/>
        <dbReference type="ChEBI" id="CHEBI:29317"/>
        <dbReference type="ChEBI" id="CHEBI:30616"/>
        <dbReference type="ChEBI" id="CHEBI:43474"/>
        <dbReference type="ChEBI" id="CHEBI:456215"/>
        <dbReference type="EC" id="2.7.9.3"/>
    </reaction>
</comment>
<comment type="function">
    <text evidence="9">Synthesizes selenophosphate from selenide and ATP.</text>
</comment>
<keyword evidence="13" id="KW-1185">Reference proteome</keyword>
<dbReference type="InterPro" id="IPR016188">
    <property type="entry name" value="PurM-like_N"/>
</dbReference>
<keyword evidence="4 9" id="KW-0547">Nucleotide-binding</keyword>
<keyword evidence="6 9" id="KW-0067">ATP-binding</keyword>
<proteinExistence type="inferred from homology"/>
<dbReference type="GO" id="GO:0016260">
    <property type="term" value="P:selenocysteine biosynthetic process"/>
    <property type="evidence" value="ECO:0007669"/>
    <property type="project" value="InterPro"/>
</dbReference>
<dbReference type="GO" id="GO:0005737">
    <property type="term" value="C:cytoplasm"/>
    <property type="evidence" value="ECO:0007669"/>
    <property type="project" value="TreeGrafter"/>
</dbReference>
<feature type="binding site" evidence="9">
    <location>
        <position position="30"/>
    </location>
    <ligand>
        <name>Mg(2+)</name>
        <dbReference type="ChEBI" id="CHEBI:18420"/>
    </ligand>
</feature>
<dbReference type="InterPro" id="IPR010918">
    <property type="entry name" value="PurM-like_C_dom"/>
</dbReference>
<feature type="binding site" description="in other chain" evidence="9">
    <location>
        <position position="70"/>
    </location>
    <ligand>
        <name>ATP</name>
        <dbReference type="ChEBI" id="CHEBI:30616"/>
        <note>ligand shared between dimeric partners</note>
    </ligand>
</feature>
<dbReference type="SUPFAM" id="SSF55326">
    <property type="entry name" value="PurM N-terminal domain-like"/>
    <property type="match status" value="1"/>
</dbReference>
<evidence type="ECO:0000256" key="6">
    <source>
        <dbReference type="ARBA" id="ARBA00022840"/>
    </source>
</evidence>
<dbReference type="PANTHER" id="PTHR10256">
    <property type="entry name" value="SELENIDE, WATER DIKINASE"/>
    <property type="match status" value="1"/>
</dbReference>
<dbReference type="eggNOG" id="COG0709">
    <property type="taxonomic scope" value="Bacteria"/>
</dbReference>
<dbReference type="NCBIfam" id="NF002098">
    <property type="entry name" value="PRK00943.1"/>
    <property type="match status" value="1"/>
</dbReference>
<keyword evidence="7 9" id="KW-0460">Magnesium</keyword>
<evidence type="ECO:0000259" key="10">
    <source>
        <dbReference type="Pfam" id="PF00586"/>
    </source>
</evidence>
<dbReference type="STRING" id="555088.DealDRAFT_0110"/>
<dbReference type="GO" id="GO:0005524">
    <property type="term" value="F:ATP binding"/>
    <property type="evidence" value="ECO:0007669"/>
    <property type="project" value="UniProtKB-UniRule"/>
</dbReference>
<comment type="similarity">
    <text evidence="1 9">Belongs to the selenophosphate synthase 1 family. Class I subfamily.</text>
</comment>
<evidence type="ECO:0000256" key="3">
    <source>
        <dbReference type="ARBA" id="ARBA00022723"/>
    </source>
</evidence>
<evidence type="ECO:0000256" key="8">
    <source>
        <dbReference type="ARBA" id="ARBA00023266"/>
    </source>
</evidence>
<dbReference type="Proteomes" id="UP000006443">
    <property type="component" value="Unassembled WGS sequence"/>
</dbReference>
<evidence type="ECO:0000256" key="9">
    <source>
        <dbReference type="HAMAP-Rule" id="MF_00625"/>
    </source>
</evidence>
<evidence type="ECO:0000313" key="13">
    <source>
        <dbReference type="Proteomes" id="UP000006443"/>
    </source>
</evidence>
<comment type="subunit">
    <text evidence="9">Homodimer.</text>
</comment>
<dbReference type="HAMAP" id="MF_00625">
    <property type="entry name" value="SelD"/>
    <property type="match status" value="1"/>
</dbReference>
<comment type="caution">
    <text evidence="9">Lacks conserved residue(s) required for the propagation of feature annotation.</text>
</comment>
<evidence type="ECO:0000256" key="7">
    <source>
        <dbReference type="ARBA" id="ARBA00022842"/>
    </source>
</evidence>
<feature type="binding site" evidence="9">
    <location>
        <position position="70"/>
    </location>
    <ligand>
        <name>Mg(2+)</name>
        <dbReference type="ChEBI" id="CHEBI:18420"/>
    </ligand>
</feature>
<feature type="domain" description="PurM-like N-terminal" evidence="10">
    <location>
        <begin position="30"/>
        <end position="136"/>
    </location>
</feature>
<evidence type="ECO:0000259" key="11">
    <source>
        <dbReference type="Pfam" id="PF02769"/>
    </source>
</evidence>
<keyword evidence="2 9" id="KW-0808">Transferase</keyword>
<dbReference type="PANTHER" id="PTHR10256:SF0">
    <property type="entry name" value="INACTIVE SELENIDE, WATER DIKINASE-LIKE PROTEIN-RELATED"/>
    <property type="match status" value="1"/>
</dbReference>
<evidence type="ECO:0000256" key="1">
    <source>
        <dbReference type="ARBA" id="ARBA00008026"/>
    </source>
</evidence>
<feature type="binding site" description="in other chain" evidence="9">
    <location>
        <position position="47"/>
    </location>
    <ligand>
        <name>ATP</name>
        <dbReference type="ChEBI" id="CHEBI:30616"/>
        <note>ligand shared between dimeric partners</note>
    </ligand>
</feature>
<organism evidence="12 13">
    <name type="scientific">Dethiobacter alkaliphilus AHT 1</name>
    <dbReference type="NCBI Taxonomy" id="555088"/>
    <lineage>
        <taxon>Bacteria</taxon>
        <taxon>Bacillati</taxon>
        <taxon>Bacillota</taxon>
        <taxon>Dethiobacteria</taxon>
        <taxon>Dethiobacterales</taxon>
        <taxon>Dethiobacteraceae</taxon>
        <taxon>Dethiobacter</taxon>
    </lineage>
</organism>
<feature type="domain" description="PurM-like C-terminal" evidence="11">
    <location>
        <begin position="148"/>
        <end position="325"/>
    </location>
</feature>
<feature type="binding site" evidence="9">
    <location>
        <begin position="118"/>
        <end position="120"/>
    </location>
    <ligand>
        <name>ATP</name>
        <dbReference type="ChEBI" id="CHEBI:30616"/>
        <note>ligand shared between dimeric partners</note>
    </ligand>
</feature>
<feature type="binding site" evidence="9">
    <location>
        <position position="206"/>
    </location>
    <ligand>
        <name>Mg(2+)</name>
        <dbReference type="ChEBI" id="CHEBI:18420"/>
    </ligand>
</feature>
<comment type="cofactor">
    <cofactor evidence="9">
        <name>Mg(2+)</name>
        <dbReference type="ChEBI" id="CHEBI:18420"/>
    </cofactor>
    <text evidence="9">Binds 1 Mg(2+) ion per monomer.</text>
</comment>
<keyword evidence="8 9" id="KW-0711">Selenium</keyword>
<dbReference type="Gene3D" id="3.30.1330.10">
    <property type="entry name" value="PurM-like, N-terminal domain"/>
    <property type="match status" value="1"/>
</dbReference>
<evidence type="ECO:0000256" key="4">
    <source>
        <dbReference type="ARBA" id="ARBA00022741"/>
    </source>
</evidence>
<dbReference type="Pfam" id="PF00586">
    <property type="entry name" value="AIRS"/>
    <property type="match status" value="1"/>
</dbReference>
<dbReference type="CDD" id="cd02195">
    <property type="entry name" value="SelD"/>
    <property type="match status" value="1"/>
</dbReference>
<accession>C0GCA1</accession>
<dbReference type="EC" id="2.7.9.3" evidence="9"/>
<name>C0GCA1_DETAL</name>
<comment type="caution">
    <text evidence="12">The sequence shown here is derived from an EMBL/GenBank/DDBJ whole genome shotgun (WGS) entry which is preliminary data.</text>
</comment>
<keyword evidence="5 9" id="KW-0418">Kinase</keyword>